<dbReference type="SFLD" id="SFLDS00029">
    <property type="entry name" value="Radical_SAM"/>
    <property type="match status" value="1"/>
</dbReference>
<comment type="pathway">
    <text evidence="1">Cofactor biosynthesis; coenzyme F0 biosynthesis.</text>
</comment>
<dbReference type="GO" id="GO:0044689">
    <property type="term" value="F:7,8-didemethyl-8-hydroxy-5-deazariboflavin synthase activity"/>
    <property type="evidence" value="ECO:0007669"/>
    <property type="project" value="TreeGrafter"/>
</dbReference>
<keyword evidence="5 10" id="KW-0949">S-adenosyl-L-methionine</keyword>
<keyword evidence="8 10" id="KW-0411">Iron-sulfur</keyword>
<evidence type="ECO:0000256" key="1">
    <source>
        <dbReference type="ARBA" id="ARBA00004712"/>
    </source>
</evidence>
<dbReference type="Pfam" id="PF04055">
    <property type="entry name" value="Radical_SAM"/>
    <property type="match status" value="1"/>
</dbReference>
<dbReference type="EC" id="2.5.1.147" evidence="2"/>
<evidence type="ECO:0000256" key="11">
    <source>
        <dbReference type="PIRSR" id="PIRSR004762-2"/>
    </source>
</evidence>
<keyword evidence="7 10" id="KW-0408">Iron</keyword>
<dbReference type="OrthoDB" id="8186at2157"/>
<dbReference type="RefSeq" id="WP_015284185.1">
    <property type="nucleotide sequence ID" value="NC_019943.1"/>
</dbReference>
<dbReference type="CDD" id="cd01335">
    <property type="entry name" value="Radical_SAM"/>
    <property type="match status" value="1"/>
</dbReference>
<dbReference type="GeneID" id="14308810"/>
<feature type="domain" description="Radical SAM core" evidence="12">
    <location>
        <begin position="52"/>
        <end position="286"/>
    </location>
</feature>
<dbReference type="InParanoid" id="L0HBP7"/>
<comment type="cofactor">
    <cofactor evidence="10">
        <name>[4Fe-4S] cluster</name>
        <dbReference type="ChEBI" id="CHEBI:49883"/>
    </cofactor>
    <text evidence="10">Binds 1 [4Fe-4S] cluster. The cluster is coordinated with 3 cysteines and an exchangeable S-adenosyl-L-methionine.</text>
</comment>
<evidence type="ECO:0000256" key="9">
    <source>
        <dbReference type="ARBA" id="ARBA00048468"/>
    </source>
</evidence>
<dbReference type="Gene3D" id="3.20.20.70">
    <property type="entry name" value="Aldolase class I"/>
    <property type="match status" value="1"/>
</dbReference>
<evidence type="ECO:0000256" key="2">
    <source>
        <dbReference type="ARBA" id="ARBA00012289"/>
    </source>
</evidence>
<accession>L0HBP7</accession>
<dbReference type="SMART" id="SM00729">
    <property type="entry name" value="Elp3"/>
    <property type="match status" value="1"/>
</dbReference>
<dbReference type="PIRSF" id="PIRSF004762">
    <property type="entry name" value="CHP00423"/>
    <property type="match status" value="1"/>
</dbReference>
<dbReference type="FunCoup" id="L0HBP7">
    <property type="interactions" value="88"/>
</dbReference>
<dbReference type="eggNOG" id="arCOG00656">
    <property type="taxonomic scope" value="Archaea"/>
</dbReference>
<dbReference type="InterPro" id="IPR020050">
    <property type="entry name" value="FO_synthase_su2"/>
</dbReference>
<dbReference type="Pfam" id="PF19288">
    <property type="entry name" value="CofH_C"/>
    <property type="match status" value="1"/>
</dbReference>
<proteinExistence type="predicted"/>
<feature type="binding site" evidence="10">
    <location>
        <position position="70"/>
    </location>
    <ligand>
        <name>[4Fe-4S] cluster</name>
        <dbReference type="ChEBI" id="CHEBI:49883"/>
        <note>4Fe-4S-S-AdoMet</note>
    </ligand>
</feature>
<keyword evidence="6" id="KW-0479">Metal-binding</keyword>
<dbReference type="InterPro" id="IPR058240">
    <property type="entry name" value="rSAM_sf"/>
</dbReference>
<feature type="binding site" evidence="11">
    <location>
        <position position="178"/>
    </location>
    <ligand>
        <name>S-adenosyl-L-methionine</name>
        <dbReference type="ChEBI" id="CHEBI:59789"/>
    </ligand>
</feature>
<keyword evidence="4" id="KW-0808">Transferase</keyword>
<dbReference type="InterPro" id="IPR019940">
    <property type="entry name" value="CofH_family"/>
</dbReference>
<dbReference type="NCBIfam" id="TIGR03551">
    <property type="entry name" value="F420_cofH"/>
    <property type="match status" value="1"/>
</dbReference>
<evidence type="ECO:0000313" key="14">
    <source>
        <dbReference type="Proteomes" id="UP000010824"/>
    </source>
</evidence>
<gene>
    <name evidence="13" type="ordered locus">Metfor_0137</name>
</gene>
<dbReference type="PANTHER" id="PTHR43076">
    <property type="entry name" value="FO SYNTHASE (COFH)"/>
    <property type="match status" value="1"/>
</dbReference>
<evidence type="ECO:0000256" key="7">
    <source>
        <dbReference type="ARBA" id="ARBA00023004"/>
    </source>
</evidence>
<sequence>MTEIQALLSDVMEGHRLTEQEAEQLLKTTGRDVWRITAAADEMRERRAGEVVTYVRNQNLHVTNICKNLCRFCGFGRKATDEGAYCHDKAAIQEQARLAKERGVTEICFLSGVHPGFTLDTYCEMMDWVHEAFPGVHIHAFSPDEVAYAAKRGKIPTPEVIERLKEGGLGTIQGTAAEILVDSVREVICPRKVPTADWVRIIKEAHRAGMRSTATIMYGSYESPRDQAEHLRLLREVQDDTHGFTELVTLPFVHTNTPLWQQGLARAGPTGREDLLMIAVSRLFLDNFTNVQVAWGKVGLKMTQLALISGANDLAGTMFTDDVTGDAGGAGSDYLDPKDMERIASDLGRKLQQRTTLYELL</sequence>
<keyword evidence="14" id="KW-1185">Reference proteome</keyword>
<evidence type="ECO:0000259" key="12">
    <source>
        <dbReference type="PROSITE" id="PS51918"/>
    </source>
</evidence>
<reference evidence="14" key="1">
    <citation type="submission" date="2011-12" db="EMBL/GenBank/DDBJ databases">
        <title>Complete sequence of Methanoregula formicicum SMSP.</title>
        <authorList>
            <person name="Lucas S."/>
            <person name="Han J."/>
            <person name="Lapidus A."/>
            <person name="Cheng J.-F."/>
            <person name="Goodwin L."/>
            <person name="Pitluck S."/>
            <person name="Peters L."/>
            <person name="Ovchinnikova G."/>
            <person name="Teshima H."/>
            <person name="Detter J.C."/>
            <person name="Han C."/>
            <person name="Tapia R."/>
            <person name="Land M."/>
            <person name="Hauser L."/>
            <person name="Kyrpides N."/>
            <person name="Ivanova N."/>
            <person name="Pagani I."/>
            <person name="Imachi H."/>
            <person name="Tamaki H."/>
            <person name="Sekiguchi Y."/>
            <person name="Kamagata Y."/>
            <person name="Cadillo-Quiroz H."/>
            <person name="Zinder S."/>
            <person name="Liu W.-T."/>
            <person name="Woyke T."/>
        </authorList>
    </citation>
    <scope>NUCLEOTIDE SEQUENCE [LARGE SCALE GENOMIC DNA]</scope>
    <source>
        <strain evidence="14">DSM 22288 / NBRC 105244 / SMSP</strain>
    </source>
</reference>
<feature type="binding site" evidence="10">
    <location>
        <position position="66"/>
    </location>
    <ligand>
        <name>[4Fe-4S] cluster</name>
        <dbReference type="ChEBI" id="CHEBI:49883"/>
        <note>4Fe-4S-S-AdoMet</note>
    </ligand>
</feature>
<comment type="catalytic activity">
    <reaction evidence="9">
        <text>5-amino-6-(D-ribitylamino)uracil + L-tyrosine + S-adenosyl-L-methionine = 5-amino-5-(4-hydroxybenzyl)-6-(D-ribitylimino)-5,6-dihydrouracil + 2-iminoacetate + 5'-deoxyadenosine + L-methionine + H(+)</text>
        <dbReference type="Rhea" id="RHEA:55200"/>
        <dbReference type="ChEBI" id="CHEBI:15378"/>
        <dbReference type="ChEBI" id="CHEBI:15934"/>
        <dbReference type="ChEBI" id="CHEBI:17319"/>
        <dbReference type="ChEBI" id="CHEBI:57844"/>
        <dbReference type="ChEBI" id="CHEBI:58315"/>
        <dbReference type="ChEBI" id="CHEBI:59789"/>
        <dbReference type="ChEBI" id="CHEBI:77846"/>
        <dbReference type="ChEBI" id="CHEBI:85936"/>
        <dbReference type="EC" id="2.5.1.147"/>
    </reaction>
</comment>
<reference evidence="13 14" key="2">
    <citation type="journal article" date="2014" name="Genome Announc.">
        <title>Complete Genome Sequence of Methanoregula formicica SMSPT, a Mesophilic Hydrogenotrophic Methanogen Isolated from a Methanogenic Upflow Anaerobic Sludge Blanket Reactor.</title>
        <authorList>
            <person name="Yamamoto K."/>
            <person name="Tamaki H."/>
            <person name="Cadillo-Quiroz H."/>
            <person name="Imachi H."/>
            <person name="Kyrpides N."/>
            <person name="Woyke T."/>
            <person name="Goodwin L."/>
            <person name="Zinder S.H."/>
            <person name="Kamagata Y."/>
            <person name="Liu W.T."/>
        </authorList>
    </citation>
    <scope>NUCLEOTIDE SEQUENCE [LARGE SCALE GENOMIC DNA]</scope>
    <source>
        <strain evidence="14">DSM 22288 / NBRC 105244 / SMSP</strain>
    </source>
</reference>
<dbReference type="GO" id="GO:0051539">
    <property type="term" value="F:4 iron, 4 sulfur cluster binding"/>
    <property type="evidence" value="ECO:0007669"/>
    <property type="project" value="UniProtKB-KW"/>
</dbReference>
<dbReference type="Proteomes" id="UP000010824">
    <property type="component" value="Chromosome"/>
</dbReference>
<keyword evidence="3 10" id="KW-0004">4Fe-4S</keyword>
<dbReference type="InterPro" id="IPR007197">
    <property type="entry name" value="rSAM"/>
</dbReference>
<feature type="binding site" evidence="10">
    <location>
        <position position="73"/>
    </location>
    <ligand>
        <name>[4Fe-4S] cluster</name>
        <dbReference type="ChEBI" id="CHEBI:49883"/>
        <note>4Fe-4S-S-AdoMet</note>
    </ligand>
</feature>
<dbReference type="UniPathway" id="UPA00072"/>
<dbReference type="GO" id="GO:0141093">
    <property type="term" value="F:5-amino-6-(D-ribitylamino)uracil--L-tyrosine 4-hydroxyphenyl transferase activity"/>
    <property type="evidence" value="ECO:0007669"/>
    <property type="project" value="UniProtKB-EC"/>
</dbReference>
<dbReference type="NCBIfam" id="TIGR00423">
    <property type="entry name" value="CofH family radical SAM protein"/>
    <property type="match status" value="1"/>
</dbReference>
<dbReference type="InterPro" id="IPR034405">
    <property type="entry name" value="F420"/>
</dbReference>
<dbReference type="GO" id="GO:0046872">
    <property type="term" value="F:metal ion binding"/>
    <property type="evidence" value="ECO:0007669"/>
    <property type="project" value="UniProtKB-KW"/>
</dbReference>
<feature type="binding site" evidence="11">
    <location>
        <position position="142"/>
    </location>
    <ligand>
        <name>(3R)-3-methyl-D-ornithine</name>
        <dbReference type="ChEBI" id="CHEBI:64642"/>
    </ligand>
</feature>
<evidence type="ECO:0000256" key="5">
    <source>
        <dbReference type="ARBA" id="ARBA00022691"/>
    </source>
</evidence>
<dbReference type="InterPro" id="IPR045567">
    <property type="entry name" value="CofH/MnqC-like_C"/>
</dbReference>
<dbReference type="SUPFAM" id="SSF102114">
    <property type="entry name" value="Radical SAM enzymes"/>
    <property type="match status" value="1"/>
</dbReference>
<evidence type="ECO:0000256" key="8">
    <source>
        <dbReference type="ARBA" id="ARBA00023014"/>
    </source>
</evidence>
<dbReference type="AlphaFoldDB" id="L0HBP7"/>
<evidence type="ECO:0000313" key="13">
    <source>
        <dbReference type="EMBL" id="AGB01221.1"/>
    </source>
</evidence>
<dbReference type="KEGG" id="mfo:Metfor_0137"/>
<dbReference type="InterPro" id="IPR006638">
    <property type="entry name" value="Elp3/MiaA/NifB-like_rSAM"/>
</dbReference>
<dbReference type="SFLD" id="SFLDG01064">
    <property type="entry name" value="F420__menaquinone_cofactor_bio"/>
    <property type="match status" value="1"/>
</dbReference>
<dbReference type="InterPro" id="IPR013785">
    <property type="entry name" value="Aldolase_TIM"/>
</dbReference>
<evidence type="ECO:0000256" key="4">
    <source>
        <dbReference type="ARBA" id="ARBA00022679"/>
    </source>
</evidence>
<dbReference type="SFLD" id="SFLDG01389">
    <property type="entry name" value="menaquinone_synthsis_involved"/>
    <property type="match status" value="1"/>
</dbReference>
<dbReference type="PROSITE" id="PS51918">
    <property type="entry name" value="RADICAL_SAM"/>
    <property type="match status" value="1"/>
</dbReference>
<dbReference type="PANTHER" id="PTHR43076:SF1">
    <property type="entry name" value="LIPOYL SYNTHASE 2"/>
    <property type="match status" value="1"/>
</dbReference>
<evidence type="ECO:0000256" key="3">
    <source>
        <dbReference type="ARBA" id="ARBA00022485"/>
    </source>
</evidence>
<organism evidence="13 14">
    <name type="scientific">Methanoregula formicica (strain DSM 22288 / NBRC 105244 / SMSP)</name>
    <dbReference type="NCBI Taxonomy" id="593750"/>
    <lineage>
        <taxon>Archaea</taxon>
        <taxon>Methanobacteriati</taxon>
        <taxon>Methanobacteriota</taxon>
        <taxon>Stenosarchaea group</taxon>
        <taxon>Methanomicrobia</taxon>
        <taxon>Methanomicrobiales</taxon>
        <taxon>Methanoregulaceae</taxon>
        <taxon>Methanoregula</taxon>
    </lineage>
</organism>
<dbReference type="EMBL" id="CP003167">
    <property type="protein sequence ID" value="AGB01221.1"/>
    <property type="molecule type" value="Genomic_DNA"/>
</dbReference>
<dbReference type="STRING" id="593750.Metfor_0137"/>
<evidence type="ECO:0000256" key="10">
    <source>
        <dbReference type="PIRSR" id="PIRSR004762-1"/>
    </source>
</evidence>
<evidence type="ECO:0000256" key="6">
    <source>
        <dbReference type="ARBA" id="ARBA00022723"/>
    </source>
</evidence>
<dbReference type="SFLD" id="SFLDG01388">
    <property type="entry name" value="7_8-didemethyl-8-hydroxy-5-dea"/>
    <property type="match status" value="1"/>
</dbReference>
<name>L0HBP7_METFS</name>
<dbReference type="HOGENOM" id="CLU_040406_1_1_2"/>
<protein>
    <recommendedName>
        <fullName evidence="2">5-amino-6-(D-ribitylamino)uracil--L-tyrosine 4-hydroxyphenyl transferase</fullName>
        <ecNumber evidence="2">2.5.1.147</ecNumber>
    </recommendedName>
</protein>
<feature type="binding site" evidence="11">
    <location>
        <position position="72"/>
    </location>
    <ligand>
        <name>S-adenosyl-L-methionine</name>
        <dbReference type="ChEBI" id="CHEBI:59789"/>
    </ligand>
</feature>